<name>A0A3B1BUW6_9ZZZZ</name>
<feature type="transmembrane region" description="Helical" evidence="1">
    <location>
        <begin position="201"/>
        <end position="219"/>
    </location>
</feature>
<feature type="transmembrane region" description="Helical" evidence="1">
    <location>
        <begin position="74"/>
        <end position="95"/>
    </location>
</feature>
<protein>
    <submittedName>
        <fullName evidence="2">Predicted cobalt transporter CbtA</fullName>
    </submittedName>
</protein>
<dbReference type="NCBIfam" id="TIGR02458">
    <property type="entry name" value="CbtA"/>
    <property type="match status" value="1"/>
</dbReference>
<evidence type="ECO:0000313" key="2">
    <source>
        <dbReference type="EMBL" id="VAX14540.1"/>
    </source>
</evidence>
<feature type="transmembrane region" description="Helical" evidence="1">
    <location>
        <begin position="107"/>
        <end position="127"/>
    </location>
</feature>
<dbReference type="InterPro" id="IPR012666">
    <property type="entry name" value="CbtA_put"/>
</dbReference>
<organism evidence="2">
    <name type="scientific">hydrothermal vent metagenome</name>
    <dbReference type="NCBI Taxonomy" id="652676"/>
    <lineage>
        <taxon>unclassified sequences</taxon>
        <taxon>metagenomes</taxon>
        <taxon>ecological metagenomes</taxon>
    </lineage>
</organism>
<feature type="transmembrane region" description="Helical" evidence="1">
    <location>
        <begin position="142"/>
        <end position="160"/>
    </location>
</feature>
<evidence type="ECO:0000256" key="1">
    <source>
        <dbReference type="SAM" id="Phobius"/>
    </source>
</evidence>
<dbReference type="Pfam" id="PF09490">
    <property type="entry name" value="CbtA"/>
    <property type="match status" value="1"/>
</dbReference>
<reference evidence="2" key="1">
    <citation type="submission" date="2018-06" db="EMBL/GenBank/DDBJ databases">
        <authorList>
            <person name="Zhirakovskaya E."/>
        </authorList>
    </citation>
    <scope>NUCLEOTIDE SEQUENCE</scope>
</reference>
<proteinExistence type="predicted"/>
<dbReference type="AlphaFoldDB" id="A0A3B1BUW6"/>
<keyword evidence="1" id="KW-1133">Transmembrane helix</keyword>
<keyword evidence="1" id="KW-0812">Transmembrane</keyword>
<sequence length="236" mass="24963">MFRSLVITALLAGAAAGLLLTAIQQWQVTPIILAAEKYETAAAASAIEHDSHAHEHSHEHDAASWRPANGIERMFFSLLANVLAGIGFALLLAAGMGFTGHSGWRKGLGWGLAGYAVFFVAPTLGLHPEVPGTVAAALAERQLWWISTVAASATGLALLIFGRSLLLRGMAVILLIMPHLFGAPLPEHAGSLVPQQLSDDFILATTIVNGIFWLALGLFSGRFLERFLPSGNVAAI</sequence>
<gene>
    <name evidence="2" type="ORF">MNBD_GAMMA24-2802</name>
</gene>
<feature type="transmembrane region" description="Helical" evidence="1">
    <location>
        <begin position="165"/>
        <end position="181"/>
    </location>
</feature>
<keyword evidence="1" id="KW-0472">Membrane</keyword>
<accession>A0A3B1BUW6</accession>
<dbReference type="EMBL" id="UOFZ01000177">
    <property type="protein sequence ID" value="VAX14540.1"/>
    <property type="molecule type" value="Genomic_DNA"/>
</dbReference>